<dbReference type="InterPro" id="IPR022812">
    <property type="entry name" value="Dynamin"/>
</dbReference>
<evidence type="ECO:0000259" key="5">
    <source>
        <dbReference type="PROSITE" id="PS51718"/>
    </source>
</evidence>
<evidence type="ECO:0008006" key="8">
    <source>
        <dbReference type="Google" id="ProtNLM"/>
    </source>
</evidence>
<dbReference type="GO" id="GO:0016559">
    <property type="term" value="P:peroxisome fission"/>
    <property type="evidence" value="ECO:0007669"/>
    <property type="project" value="TreeGrafter"/>
</dbReference>
<dbReference type="Proteomes" id="UP000054270">
    <property type="component" value="Unassembled WGS sequence"/>
</dbReference>
<dbReference type="PRINTS" id="PR00195">
    <property type="entry name" value="DYNAMIN"/>
</dbReference>
<dbReference type="GO" id="GO:0006897">
    <property type="term" value="P:endocytosis"/>
    <property type="evidence" value="ECO:0007669"/>
    <property type="project" value="TreeGrafter"/>
</dbReference>
<dbReference type="InterPro" id="IPR003130">
    <property type="entry name" value="GED"/>
</dbReference>
<feature type="region of interest" description="Disordered" evidence="3">
    <location>
        <begin position="1"/>
        <end position="26"/>
    </location>
</feature>
<reference evidence="7" key="1">
    <citation type="submission" date="2014-04" db="EMBL/GenBank/DDBJ databases">
        <title>Evolutionary Origins and Diversification of the Mycorrhizal Mutualists.</title>
        <authorList>
            <consortium name="DOE Joint Genome Institute"/>
            <consortium name="Mycorrhizal Genomics Consortium"/>
            <person name="Kohler A."/>
            <person name="Kuo A."/>
            <person name="Nagy L.G."/>
            <person name="Floudas D."/>
            <person name="Copeland A."/>
            <person name="Barry K.W."/>
            <person name="Cichocki N."/>
            <person name="Veneault-Fourrey C."/>
            <person name="LaButti K."/>
            <person name="Lindquist E.A."/>
            <person name="Lipzen A."/>
            <person name="Lundell T."/>
            <person name="Morin E."/>
            <person name="Murat C."/>
            <person name="Riley R."/>
            <person name="Ohm R."/>
            <person name="Sun H."/>
            <person name="Tunlid A."/>
            <person name="Henrissat B."/>
            <person name="Grigoriev I.V."/>
            <person name="Hibbett D.S."/>
            <person name="Martin F."/>
        </authorList>
    </citation>
    <scope>NUCLEOTIDE SEQUENCE [LARGE SCALE GENOMIC DNA]</scope>
    <source>
        <strain evidence="7">FD-334 SS-4</strain>
    </source>
</reference>
<dbReference type="InterPro" id="IPR001401">
    <property type="entry name" value="Dynamin_GTPase"/>
</dbReference>
<evidence type="ECO:0000256" key="2">
    <source>
        <dbReference type="ARBA" id="ARBA00023134"/>
    </source>
</evidence>
<dbReference type="SUPFAM" id="SSF52540">
    <property type="entry name" value="P-loop containing nucleoside triphosphate hydrolases"/>
    <property type="match status" value="1"/>
</dbReference>
<dbReference type="Gene3D" id="1.20.120.1240">
    <property type="entry name" value="Dynamin, middle domain"/>
    <property type="match status" value="1"/>
</dbReference>
<dbReference type="PROSITE" id="PS51718">
    <property type="entry name" value="G_DYNAMIN_2"/>
    <property type="match status" value="1"/>
</dbReference>
<dbReference type="OMA" id="TETWHIS"/>
<dbReference type="GO" id="GO:0005525">
    <property type="term" value="F:GTP binding"/>
    <property type="evidence" value="ECO:0007669"/>
    <property type="project" value="InterPro"/>
</dbReference>
<dbReference type="GO" id="GO:0005739">
    <property type="term" value="C:mitochondrion"/>
    <property type="evidence" value="ECO:0007669"/>
    <property type="project" value="TreeGrafter"/>
</dbReference>
<dbReference type="GO" id="GO:0016020">
    <property type="term" value="C:membrane"/>
    <property type="evidence" value="ECO:0007669"/>
    <property type="project" value="TreeGrafter"/>
</dbReference>
<sequence>MLRALSPHASPSLDEPGVNLDPGSDLSNPMLYSQMRQKLDVMNRLHSAGLQLDIDLPQIAVIGNQSAGKSSLIEAISGITLPREAGTCTRCPTECRLARKDASWQCTVSIRLTTDPAGTSLGQARTHQFGAVIFDKGEVEERIRRAQRAILNPSKPLDAFLTAPEAEAAWKPSELAFSMNCITLQISGPDVADLSFCDLPGLIASVSSNRGGNDGYIALVKNLVASYIKKPSCIILLTVACETDFENQGAHRMAKAHDPEGKRTIGVLTKPDRIPLGEESTWLPFVRNEKEPLENNWFVVKQPSTMELLSNMSWAQARKMEDEFFSLKAPWSDLEQMHKKYLGTNNLVERLSEVLSELIAERVPEIQDELERSVMHTRELISHLPAPPASDPRNEILTLLYSFIQDLSQHVKGVPDGFGAAAQPGLIQAIRPEQEKFKRAIRGTAPYFWPFDKSIPTHLIPVDYLLAGEAETFDSGGDDQQPDLQLERQKIFVDQVLRRAQSARTRELPGHYPFVVQTTFIEETIKQWEAPSEAFCKRVHGIVSQHVKELVHKHFENFGQGRLEQQMRTILQQHVNECFERAEERLKWLRRLEDVPFTLNTHYLSDYKDKYLAIYKGARERHFRRNFMNKETIALQPSTPARSVSVANTSIAPSMSSMSSFPSSPFSFSQPSNTSSLPKLVFPPSNAPIFPATAVTLQIGASATAKVLSGLAELGMHGVTEEDLPKLLPPDRMDPALVIMADVRAYFQVAYKRFTDNVPLAIDVELVRGLENGVMKILFDRLGINGPRGDAICKEFAQESRKVAERRVDLGRKLERLEAGQRELIAAFL</sequence>
<dbReference type="STRING" id="945553.A0A0D2PK45"/>
<dbReference type="InterPro" id="IPR027417">
    <property type="entry name" value="P-loop_NTPase"/>
</dbReference>
<evidence type="ECO:0000256" key="3">
    <source>
        <dbReference type="SAM" id="MobiDB-lite"/>
    </source>
</evidence>
<dbReference type="PANTHER" id="PTHR11566">
    <property type="entry name" value="DYNAMIN"/>
    <property type="match status" value="1"/>
</dbReference>
<evidence type="ECO:0000256" key="1">
    <source>
        <dbReference type="ARBA" id="ARBA00022741"/>
    </source>
</evidence>
<evidence type="ECO:0000313" key="6">
    <source>
        <dbReference type="EMBL" id="KJA28731.1"/>
    </source>
</evidence>
<dbReference type="Pfam" id="PF00350">
    <property type="entry name" value="Dynamin_N"/>
    <property type="match status" value="1"/>
</dbReference>
<gene>
    <name evidence="6" type="ORF">HYPSUDRAFT_196908</name>
</gene>
<dbReference type="PANTHER" id="PTHR11566:SF21">
    <property type="entry name" value="DYNAMIN RELATED PROTEIN 1, ISOFORM A"/>
    <property type="match status" value="1"/>
</dbReference>
<evidence type="ECO:0000259" key="4">
    <source>
        <dbReference type="PROSITE" id="PS51388"/>
    </source>
</evidence>
<dbReference type="OrthoDB" id="5061070at2759"/>
<dbReference type="PROSITE" id="PS51388">
    <property type="entry name" value="GED"/>
    <property type="match status" value="1"/>
</dbReference>
<proteinExistence type="predicted"/>
<dbReference type="Pfam" id="PF02212">
    <property type="entry name" value="GED"/>
    <property type="match status" value="1"/>
</dbReference>
<dbReference type="AlphaFoldDB" id="A0A0D2PK45"/>
<protein>
    <recommendedName>
        <fullName evidence="8">GED domain-containing protein</fullName>
    </recommendedName>
</protein>
<keyword evidence="2" id="KW-0342">GTP-binding</keyword>
<feature type="domain" description="GED" evidence="4">
    <location>
        <begin position="736"/>
        <end position="829"/>
    </location>
</feature>
<evidence type="ECO:0000313" key="7">
    <source>
        <dbReference type="Proteomes" id="UP000054270"/>
    </source>
</evidence>
<dbReference type="GO" id="GO:0048312">
    <property type="term" value="P:intracellular distribution of mitochondria"/>
    <property type="evidence" value="ECO:0007669"/>
    <property type="project" value="TreeGrafter"/>
</dbReference>
<keyword evidence="1" id="KW-0547">Nucleotide-binding</keyword>
<keyword evidence="7" id="KW-1185">Reference proteome</keyword>
<dbReference type="InterPro" id="IPR030381">
    <property type="entry name" value="G_DYNAMIN_dom"/>
</dbReference>
<accession>A0A0D2PK45</accession>
<name>A0A0D2PK45_HYPSF</name>
<feature type="domain" description="Dynamin-type G" evidence="5">
    <location>
        <begin position="53"/>
        <end position="364"/>
    </location>
</feature>
<dbReference type="GO" id="GO:0000266">
    <property type="term" value="P:mitochondrial fission"/>
    <property type="evidence" value="ECO:0007669"/>
    <property type="project" value="TreeGrafter"/>
</dbReference>
<dbReference type="InterPro" id="IPR045063">
    <property type="entry name" value="Dynamin_N"/>
</dbReference>
<dbReference type="InterPro" id="IPR020850">
    <property type="entry name" value="GED_dom"/>
</dbReference>
<dbReference type="GO" id="GO:0008017">
    <property type="term" value="F:microtubule binding"/>
    <property type="evidence" value="ECO:0007669"/>
    <property type="project" value="TreeGrafter"/>
</dbReference>
<dbReference type="CDD" id="cd08771">
    <property type="entry name" value="DLP_1"/>
    <property type="match status" value="1"/>
</dbReference>
<dbReference type="InterPro" id="IPR000375">
    <property type="entry name" value="Dynamin_stalk"/>
</dbReference>
<dbReference type="SMART" id="SM00053">
    <property type="entry name" value="DYNc"/>
    <property type="match status" value="1"/>
</dbReference>
<organism evidence="6 7">
    <name type="scientific">Hypholoma sublateritium (strain FD-334 SS-4)</name>
    <dbReference type="NCBI Taxonomy" id="945553"/>
    <lineage>
        <taxon>Eukaryota</taxon>
        <taxon>Fungi</taxon>
        <taxon>Dikarya</taxon>
        <taxon>Basidiomycota</taxon>
        <taxon>Agaricomycotina</taxon>
        <taxon>Agaricomycetes</taxon>
        <taxon>Agaricomycetidae</taxon>
        <taxon>Agaricales</taxon>
        <taxon>Agaricineae</taxon>
        <taxon>Strophariaceae</taxon>
        <taxon>Hypholoma</taxon>
    </lineage>
</organism>
<dbReference type="EMBL" id="KN817520">
    <property type="protein sequence ID" value="KJA28731.1"/>
    <property type="molecule type" value="Genomic_DNA"/>
</dbReference>
<dbReference type="Pfam" id="PF01031">
    <property type="entry name" value="Dynamin_M"/>
    <property type="match status" value="1"/>
</dbReference>
<dbReference type="GO" id="GO:0005874">
    <property type="term" value="C:microtubule"/>
    <property type="evidence" value="ECO:0007669"/>
    <property type="project" value="TreeGrafter"/>
</dbReference>
<dbReference type="Gene3D" id="3.40.50.300">
    <property type="entry name" value="P-loop containing nucleotide triphosphate hydrolases"/>
    <property type="match status" value="1"/>
</dbReference>
<dbReference type="GO" id="GO:0003924">
    <property type="term" value="F:GTPase activity"/>
    <property type="evidence" value="ECO:0007669"/>
    <property type="project" value="InterPro"/>
</dbReference>